<dbReference type="PANTHER" id="PTHR40469:SF2">
    <property type="entry name" value="GALACTOSE-BINDING DOMAIN-LIKE SUPERFAMILY PROTEIN"/>
    <property type="match status" value="1"/>
</dbReference>
<dbReference type="RefSeq" id="WP_369332122.1">
    <property type="nucleotide sequence ID" value="NZ_JAULBC010000010.1"/>
</dbReference>
<evidence type="ECO:0000313" key="4">
    <source>
        <dbReference type="Proteomes" id="UP001560573"/>
    </source>
</evidence>
<feature type="signal peptide" evidence="1">
    <location>
        <begin position="1"/>
        <end position="20"/>
    </location>
</feature>
<accession>A0ABV3ZLE3</accession>
<evidence type="ECO:0000259" key="2">
    <source>
        <dbReference type="Pfam" id="PF06283"/>
    </source>
</evidence>
<feature type="chain" id="PRO_5046908485" evidence="1">
    <location>
        <begin position="21"/>
        <end position="253"/>
    </location>
</feature>
<dbReference type="SUPFAM" id="SSF52317">
    <property type="entry name" value="Class I glutamine amidotransferase-like"/>
    <property type="match status" value="1"/>
</dbReference>
<keyword evidence="1" id="KW-0732">Signal</keyword>
<feature type="domain" description="ThuA-like" evidence="2">
    <location>
        <begin position="29"/>
        <end position="250"/>
    </location>
</feature>
<gene>
    <name evidence="3" type="ORF">QTN47_24585</name>
</gene>
<comment type="caution">
    <text evidence="3">The sequence shown here is derived from an EMBL/GenBank/DDBJ whole genome shotgun (WGS) entry which is preliminary data.</text>
</comment>
<dbReference type="EMBL" id="JAULBC010000010">
    <property type="protein sequence ID" value="MEX6690707.1"/>
    <property type="molecule type" value="Genomic_DNA"/>
</dbReference>
<name>A0ABV3ZLE3_9BACT</name>
<dbReference type="PANTHER" id="PTHR40469">
    <property type="entry name" value="SECRETED GLYCOSYL HYDROLASE"/>
    <property type="match status" value="1"/>
</dbReference>
<sequence length="253" mass="28978">MKKLFVCAVLLCLSCCKNFAQQSSARFHVLAIAENGGHHIEYSKAAKIWLNKLAADSSFSIDYLENANSIDEDFLAKYQLFIQLDYPPYGWPAKAVTAFQDYIEKGKGGWIGFHHASLLGEFDGYPMWQWFSAFMGGIRWKNYIEGFAKATVNVEDRNHPCIKDLPTSFPIEKDEWYTYDKSPRQNVHVIASVDEKSYQPTSDIVMGDHPVIWTNERVKARNIYIFMGHSPDLFNNAAYTTLFKNAIFWAATK</sequence>
<dbReference type="Gene3D" id="3.40.50.880">
    <property type="match status" value="1"/>
</dbReference>
<reference evidence="3 4" key="1">
    <citation type="submission" date="2023-07" db="EMBL/GenBank/DDBJ databases">
        <authorList>
            <person name="Lian W.-H."/>
        </authorList>
    </citation>
    <scope>NUCLEOTIDE SEQUENCE [LARGE SCALE GENOMIC DNA]</scope>
    <source>
        <strain evidence="3 4">SYSU DXS3180</strain>
    </source>
</reference>
<dbReference type="InterPro" id="IPR029010">
    <property type="entry name" value="ThuA-like"/>
</dbReference>
<evidence type="ECO:0000313" key="3">
    <source>
        <dbReference type="EMBL" id="MEX6690707.1"/>
    </source>
</evidence>
<protein>
    <submittedName>
        <fullName evidence="3">ThuA domain-containing protein</fullName>
    </submittedName>
</protein>
<dbReference type="Proteomes" id="UP001560573">
    <property type="component" value="Unassembled WGS sequence"/>
</dbReference>
<proteinExistence type="predicted"/>
<evidence type="ECO:0000256" key="1">
    <source>
        <dbReference type="SAM" id="SignalP"/>
    </source>
</evidence>
<dbReference type="InterPro" id="IPR029062">
    <property type="entry name" value="Class_I_gatase-like"/>
</dbReference>
<keyword evidence="4" id="KW-1185">Reference proteome</keyword>
<dbReference type="Pfam" id="PF06283">
    <property type="entry name" value="ThuA"/>
    <property type="match status" value="1"/>
</dbReference>
<organism evidence="3 4">
    <name type="scientific">Danxiaibacter flavus</name>
    <dbReference type="NCBI Taxonomy" id="3049108"/>
    <lineage>
        <taxon>Bacteria</taxon>
        <taxon>Pseudomonadati</taxon>
        <taxon>Bacteroidota</taxon>
        <taxon>Chitinophagia</taxon>
        <taxon>Chitinophagales</taxon>
        <taxon>Chitinophagaceae</taxon>
        <taxon>Danxiaibacter</taxon>
    </lineage>
</organism>